<dbReference type="Proteomes" id="UP000236000">
    <property type="component" value="Unassembled WGS sequence"/>
</dbReference>
<evidence type="ECO:0000313" key="4">
    <source>
        <dbReference type="Proteomes" id="UP000236000"/>
    </source>
</evidence>
<accession>A0A2N8HH53</accession>
<feature type="chain" id="PRO_5014964343" description="Ice-binding protein C-terminal domain-containing protein" evidence="1">
    <location>
        <begin position="30"/>
        <end position="271"/>
    </location>
</feature>
<gene>
    <name evidence="3" type="ORF">CXU22_01045</name>
</gene>
<proteinExistence type="predicted"/>
<dbReference type="AlphaFoldDB" id="A0A2N8HH53"/>
<feature type="signal peptide" evidence="1">
    <location>
        <begin position="1"/>
        <end position="29"/>
    </location>
</feature>
<protein>
    <recommendedName>
        <fullName evidence="2">Ice-binding protein C-terminal domain-containing protein</fullName>
    </recommendedName>
</protein>
<evidence type="ECO:0000259" key="2">
    <source>
        <dbReference type="Pfam" id="PF07589"/>
    </source>
</evidence>
<dbReference type="EMBL" id="PJKA01000002">
    <property type="protein sequence ID" value="PNC20398.1"/>
    <property type="molecule type" value="Genomic_DNA"/>
</dbReference>
<organism evidence="3 4">
    <name type="scientific">Akkermansia muciniphila</name>
    <dbReference type="NCBI Taxonomy" id="239935"/>
    <lineage>
        <taxon>Bacteria</taxon>
        <taxon>Pseudomonadati</taxon>
        <taxon>Verrucomicrobiota</taxon>
        <taxon>Verrucomicrobiia</taxon>
        <taxon>Verrucomicrobiales</taxon>
        <taxon>Akkermansiaceae</taxon>
        <taxon>Akkermansia</taxon>
    </lineage>
</organism>
<comment type="caution">
    <text evidence="3">The sequence shown here is derived from an EMBL/GenBank/DDBJ whole genome shotgun (WGS) entry which is preliminary data.</text>
</comment>
<name>A0A2N8HH53_9BACT</name>
<dbReference type="InterPro" id="IPR013320">
    <property type="entry name" value="ConA-like_dom_sf"/>
</dbReference>
<dbReference type="NCBIfam" id="TIGR02595">
    <property type="entry name" value="PEP_CTERM"/>
    <property type="match status" value="1"/>
</dbReference>
<dbReference type="Pfam" id="PF13385">
    <property type="entry name" value="Laminin_G_3"/>
    <property type="match status" value="1"/>
</dbReference>
<sequence length="271" mass="28716">MFNYFIHKLMKPSLYLTMFLLCSGLGAQAAELKYFYDFNKLDGSLSSLNGNNLAGPDAGSATFSGGGWMNYTAGYEGLGYDSRANGGQLTLGSSSTGLGLNTTEGFSLSIAVKDFSPGSNHSTTKWNSMLTFTSGNNQNMYLQKDSGDTSTAGAWAAYCGGNVGNWANLTVSKDSFSNIIITFQNGELNIYLDGQRRITASGVNFTGNVQSLKLASSADTTMDDLQLYSGVLNDAEIAALAANPALPVPEPATATLSLLGLASLCMLRRRR</sequence>
<dbReference type="InterPro" id="IPR013424">
    <property type="entry name" value="Ice-binding_C"/>
</dbReference>
<evidence type="ECO:0000256" key="1">
    <source>
        <dbReference type="SAM" id="SignalP"/>
    </source>
</evidence>
<keyword evidence="1" id="KW-0732">Signal</keyword>
<dbReference type="Pfam" id="PF07589">
    <property type="entry name" value="PEP-CTERM"/>
    <property type="match status" value="1"/>
</dbReference>
<evidence type="ECO:0000313" key="3">
    <source>
        <dbReference type="EMBL" id="PNC20398.1"/>
    </source>
</evidence>
<dbReference type="SUPFAM" id="SSF49899">
    <property type="entry name" value="Concanavalin A-like lectins/glucanases"/>
    <property type="match status" value="1"/>
</dbReference>
<dbReference type="Gene3D" id="2.60.120.200">
    <property type="match status" value="1"/>
</dbReference>
<feature type="domain" description="Ice-binding protein C-terminal" evidence="2">
    <location>
        <begin position="247"/>
        <end position="271"/>
    </location>
</feature>
<reference evidence="3 4" key="1">
    <citation type="journal article" date="2017" name="BMC Genomics">
        <title>Genome sequencing of 39 Akkermansia muciniphila isolates reveals its population structure, genomic and functional diverisity, and global distribution in mammalian gut microbiotas.</title>
        <authorList>
            <person name="Guo X."/>
            <person name="Li S."/>
            <person name="Zhang J."/>
            <person name="Wu F."/>
            <person name="Li X."/>
            <person name="Wu D."/>
            <person name="Zhang M."/>
            <person name="Ou Z."/>
            <person name="Jie Z."/>
            <person name="Yan Q."/>
            <person name="Li P."/>
            <person name="Yi J."/>
            <person name="Peng Y."/>
        </authorList>
    </citation>
    <scope>NUCLEOTIDE SEQUENCE [LARGE SCALE GENOMIC DNA]</scope>
    <source>
        <strain evidence="3 4">GP24</strain>
    </source>
</reference>